<dbReference type="AlphaFoldDB" id="A0A9Q0YM16"/>
<gene>
    <name evidence="5" type="ORF">HOLleu_34999</name>
</gene>
<evidence type="ECO:0000313" key="5">
    <source>
        <dbReference type="EMBL" id="KAJ8024937.1"/>
    </source>
</evidence>
<feature type="coiled-coil region" evidence="3">
    <location>
        <begin position="137"/>
        <end position="164"/>
    </location>
</feature>
<comment type="similarity">
    <text evidence="1">Belongs to the SH3BP5 family.</text>
</comment>
<dbReference type="PANTHER" id="PTHR19423">
    <property type="entry name" value="SH3 DOMAIN-BINDING PROTEIN 5"/>
    <property type="match status" value="1"/>
</dbReference>
<dbReference type="EMBL" id="JAIZAY010000018">
    <property type="protein sequence ID" value="KAJ8024937.1"/>
    <property type="molecule type" value="Genomic_DNA"/>
</dbReference>
<accession>A0A9Q0YM16</accession>
<feature type="coiled-coil region" evidence="3">
    <location>
        <begin position="28"/>
        <end position="66"/>
    </location>
</feature>
<feature type="compositionally biased region" description="Basic and acidic residues" evidence="4">
    <location>
        <begin position="295"/>
        <end position="305"/>
    </location>
</feature>
<evidence type="ECO:0000256" key="3">
    <source>
        <dbReference type="SAM" id="Coils"/>
    </source>
</evidence>
<feature type="compositionally biased region" description="Low complexity" evidence="4">
    <location>
        <begin position="319"/>
        <end position="333"/>
    </location>
</feature>
<reference evidence="5" key="1">
    <citation type="submission" date="2021-10" db="EMBL/GenBank/DDBJ databases">
        <title>Tropical sea cucumber genome reveals ecological adaptation and Cuvierian tubules defense mechanism.</title>
        <authorList>
            <person name="Chen T."/>
        </authorList>
    </citation>
    <scope>NUCLEOTIDE SEQUENCE</scope>
    <source>
        <strain evidence="5">Nanhai2018</strain>
        <tissue evidence="5">Muscle</tissue>
    </source>
</reference>
<feature type="compositionally biased region" description="Basic and acidic residues" evidence="4">
    <location>
        <begin position="334"/>
        <end position="353"/>
    </location>
</feature>
<dbReference type="Proteomes" id="UP001152320">
    <property type="component" value="Chromosome 18"/>
</dbReference>
<dbReference type="GO" id="GO:0035556">
    <property type="term" value="P:intracellular signal transduction"/>
    <property type="evidence" value="ECO:0007669"/>
    <property type="project" value="InterPro"/>
</dbReference>
<dbReference type="OrthoDB" id="446789at2759"/>
<feature type="compositionally biased region" description="Basic and acidic residues" evidence="4">
    <location>
        <begin position="384"/>
        <end position="395"/>
    </location>
</feature>
<dbReference type="InterPro" id="IPR007940">
    <property type="entry name" value="SH3BP5"/>
</dbReference>
<proteinExistence type="inferred from homology"/>
<dbReference type="Pfam" id="PF05276">
    <property type="entry name" value="SH3BP5"/>
    <property type="match status" value="1"/>
</dbReference>
<organism evidence="5 6">
    <name type="scientific">Holothuria leucospilota</name>
    <name type="common">Black long sea cucumber</name>
    <name type="synonym">Mertensiothuria leucospilota</name>
    <dbReference type="NCBI Taxonomy" id="206669"/>
    <lineage>
        <taxon>Eukaryota</taxon>
        <taxon>Metazoa</taxon>
        <taxon>Echinodermata</taxon>
        <taxon>Eleutherozoa</taxon>
        <taxon>Echinozoa</taxon>
        <taxon>Holothuroidea</taxon>
        <taxon>Aspidochirotacea</taxon>
        <taxon>Aspidochirotida</taxon>
        <taxon>Holothuriidae</taxon>
        <taxon>Holothuria</taxon>
    </lineage>
</organism>
<sequence length="453" mass="51297">MSANCTMTRERRSRTLSLIEDDGLDPEIKIGLERLNTTSEEINRLEKQLEDARQTYRQTLTELSSQVTEKAKQNKRSIRKAEAYHAASKVANEAHQQAQEAALKYHRAVDIFNAAKETISCAESAAFDEGGQRREFDEALQELLNHATMKLNEAEEEKTKSKIEHDQKAQVYVEAKQRVEFLARKFKSSIAKSRSFYEAKANFHVRVKENKECVEEILKKMSNARSEYSEALKFLENISDSVHEKREFKKLLDEQRRGSGVGAEATAEFDNLEISPDLPDIFGDDESNSEAGSMDSDRMLTDLQKRPLPSHPNPSMSRRVSGCSESETSSARSSMREKIDVETRLPHLRERGDGLSPVSKEDEDDCPFTAGETHLREEESEDSISEKNIDKKGDVEQSEESGFADASESEVSEIDIDDLSDDLETESPSPLKQEPVVRKTLKKLIPDEGEIWL</sequence>
<feature type="region of interest" description="Disordered" evidence="4">
    <location>
        <begin position="259"/>
        <end position="434"/>
    </location>
</feature>
<feature type="compositionally biased region" description="Acidic residues" evidence="4">
    <location>
        <begin position="407"/>
        <end position="425"/>
    </location>
</feature>
<protein>
    <submittedName>
        <fullName evidence="5">SH3 domain-binding protein 5</fullName>
    </submittedName>
</protein>
<dbReference type="PANTHER" id="PTHR19423:SF1">
    <property type="entry name" value="SH3 DOMAIN-BINDING PROTEIN 5"/>
    <property type="match status" value="1"/>
</dbReference>
<keyword evidence="2 3" id="KW-0175">Coiled coil</keyword>
<evidence type="ECO:0000256" key="4">
    <source>
        <dbReference type="SAM" id="MobiDB-lite"/>
    </source>
</evidence>
<evidence type="ECO:0000256" key="2">
    <source>
        <dbReference type="ARBA" id="ARBA00023054"/>
    </source>
</evidence>
<dbReference type="GO" id="GO:0005737">
    <property type="term" value="C:cytoplasm"/>
    <property type="evidence" value="ECO:0007669"/>
    <property type="project" value="TreeGrafter"/>
</dbReference>
<evidence type="ECO:0000256" key="1">
    <source>
        <dbReference type="ARBA" id="ARBA00007796"/>
    </source>
</evidence>
<dbReference type="GO" id="GO:0004860">
    <property type="term" value="F:protein kinase inhibitor activity"/>
    <property type="evidence" value="ECO:0007669"/>
    <property type="project" value="TreeGrafter"/>
</dbReference>
<name>A0A9Q0YM16_HOLLE</name>
<comment type="caution">
    <text evidence="5">The sequence shown here is derived from an EMBL/GenBank/DDBJ whole genome shotgun (WGS) entry which is preliminary data.</text>
</comment>
<keyword evidence="6" id="KW-1185">Reference proteome</keyword>
<evidence type="ECO:0000313" key="6">
    <source>
        <dbReference type="Proteomes" id="UP001152320"/>
    </source>
</evidence>